<gene>
    <name evidence="1" type="ORF">SAMN05660964_00292</name>
</gene>
<dbReference type="EMBL" id="FNQP01000002">
    <property type="protein sequence ID" value="SDZ81942.1"/>
    <property type="molecule type" value="Genomic_DNA"/>
</dbReference>
<dbReference type="STRING" id="525918.SAMN05660964_00292"/>
<evidence type="ECO:0000313" key="1">
    <source>
        <dbReference type="EMBL" id="SDZ81942.1"/>
    </source>
</evidence>
<proteinExistence type="predicted"/>
<organism evidence="1 2">
    <name type="scientific">Thiothrix caldifontis</name>
    <dbReference type="NCBI Taxonomy" id="525918"/>
    <lineage>
        <taxon>Bacteria</taxon>
        <taxon>Pseudomonadati</taxon>
        <taxon>Pseudomonadota</taxon>
        <taxon>Gammaproteobacteria</taxon>
        <taxon>Thiotrichales</taxon>
        <taxon>Thiotrichaceae</taxon>
        <taxon>Thiothrix</taxon>
    </lineage>
</organism>
<protein>
    <submittedName>
        <fullName evidence="1">Uncharacterized protein</fullName>
    </submittedName>
</protein>
<name>A0A1H3W6E8_9GAMM</name>
<dbReference type="Proteomes" id="UP000199397">
    <property type="component" value="Unassembled WGS sequence"/>
</dbReference>
<keyword evidence="2" id="KW-1185">Reference proteome</keyword>
<dbReference type="RefSeq" id="WP_093064668.1">
    <property type="nucleotide sequence ID" value="NZ_FNQP01000002.1"/>
</dbReference>
<dbReference type="AlphaFoldDB" id="A0A1H3W6E8"/>
<evidence type="ECO:0000313" key="2">
    <source>
        <dbReference type="Proteomes" id="UP000199397"/>
    </source>
</evidence>
<accession>A0A1H3W6E8</accession>
<sequence>MENDRMKNVFIKNPIPNIDTSRIESEKIEQLKEYYEEAKATYPILEREVEESTDPIKCIPEGVANRDELLIDIRELYQEIDLIKKTHDDYIQYLKISLISLTRQENCQITMADEKLMGWKEDFLELMLTINCHYRNMLSLNIEKKTVTHASLALLGGPPVTPADSNDPLKELCKKICGKVL</sequence>
<reference evidence="1 2" key="1">
    <citation type="submission" date="2016-10" db="EMBL/GenBank/DDBJ databases">
        <authorList>
            <person name="de Groot N.N."/>
        </authorList>
    </citation>
    <scope>NUCLEOTIDE SEQUENCE [LARGE SCALE GENOMIC DNA]</scope>
    <source>
        <strain evidence="1 2">DSM 21228</strain>
    </source>
</reference>